<accession>A0A344TDF1</accession>
<protein>
    <submittedName>
        <fullName evidence="6">Outer membrane protein assembly factor BamD</fullName>
    </submittedName>
</protein>
<feature type="region of interest" description="Disordered" evidence="4">
    <location>
        <begin position="282"/>
        <end position="302"/>
    </location>
</feature>
<evidence type="ECO:0000256" key="4">
    <source>
        <dbReference type="SAM" id="MobiDB-lite"/>
    </source>
</evidence>
<keyword evidence="2" id="KW-0472">Membrane</keyword>
<dbReference type="InterPro" id="IPR017689">
    <property type="entry name" value="BamD"/>
</dbReference>
<gene>
    <name evidence="6" type="ORF">DR864_02470</name>
</gene>
<organism evidence="6 7">
    <name type="scientific">Runella rosea</name>
    <dbReference type="NCBI Taxonomy" id="2259595"/>
    <lineage>
        <taxon>Bacteria</taxon>
        <taxon>Pseudomonadati</taxon>
        <taxon>Bacteroidota</taxon>
        <taxon>Cytophagia</taxon>
        <taxon>Cytophagales</taxon>
        <taxon>Spirosomataceae</taxon>
        <taxon>Runella</taxon>
    </lineage>
</organism>
<keyword evidence="1" id="KW-0732">Signal</keyword>
<dbReference type="NCBIfam" id="TIGR03302">
    <property type="entry name" value="OM_YfiO"/>
    <property type="match status" value="1"/>
</dbReference>
<dbReference type="InterPro" id="IPR039565">
    <property type="entry name" value="BamD-like"/>
</dbReference>
<evidence type="ECO:0000256" key="3">
    <source>
        <dbReference type="ARBA" id="ARBA00023237"/>
    </source>
</evidence>
<evidence type="ECO:0000313" key="7">
    <source>
        <dbReference type="Proteomes" id="UP000251993"/>
    </source>
</evidence>
<keyword evidence="3" id="KW-0998">Cell outer membrane</keyword>
<dbReference type="AlphaFoldDB" id="A0A344TDF1"/>
<dbReference type="Pfam" id="PF13525">
    <property type="entry name" value="YfiO"/>
    <property type="match status" value="1"/>
</dbReference>
<evidence type="ECO:0000259" key="5">
    <source>
        <dbReference type="Pfam" id="PF13525"/>
    </source>
</evidence>
<evidence type="ECO:0000256" key="1">
    <source>
        <dbReference type="ARBA" id="ARBA00022729"/>
    </source>
</evidence>
<evidence type="ECO:0000256" key="2">
    <source>
        <dbReference type="ARBA" id="ARBA00023136"/>
    </source>
</evidence>
<dbReference type="OrthoDB" id="9770761at2"/>
<evidence type="ECO:0000313" key="6">
    <source>
        <dbReference type="EMBL" id="AXE16672.1"/>
    </source>
</evidence>
<reference evidence="6 7" key="1">
    <citation type="submission" date="2018-07" db="EMBL/GenBank/DDBJ databases">
        <title>Genome sequencing of Runella.</title>
        <authorList>
            <person name="Baek M.-G."/>
            <person name="Yi H."/>
        </authorList>
    </citation>
    <scope>NUCLEOTIDE SEQUENCE [LARGE SCALE GENOMIC DNA]</scope>
    <source>
        <strain evidence="6 7">HYN0085</strain>
    </source>
</reference>
<dbReference type="Proteomes" id="UP000251993">
    <property type="component" value="Chromosome"/>
</dbReference>
<dbReference type="InterPro" id="IPR011990">
    <property type="entry name" value="TPR-like_helical_dom_sf"/>
</dbReference>
<dbReference type="PROSITE" id="PS51257">
    <property type="entry name" value="PROKAR_LIPOPROTEIN"/>
    <property type="match status" value="1"/>
</dbReference>
<proteinExistence type="predicted"/>
<dbReference type="KEGG" id="run:DR864_02470"/>
<dbReference type="Gene3D" id="1.25.40.10">
    <property type="entry name" value="Tetratricopeptide repeat domain"/>
    <property type="match status" value="1"/>
</dbReference>
<dbReference type="EMBL" id="CP030850">
    <property type="protein sequence ID" value="AXE16672.1"/>
    <property type="molecule type" value="Genomic_DNA"/>
</dbReference>
<dbReference type="RefSeq" id="WP_114065459.1">
    <property type="nucleotide sequence ID" value="NZ_CP030850.1"/>
</dbReference>
<name>A0A344TDF1_9BACT</name>
<keyword evidence="7" id="KW-1185">Reference proteome</keyword>
<sequence length="302" mass="35330">MRNTRFGFFLLIFTAVVLGSCSKFAKLQKEGTLEQKYEAALQYYKKADYYHAGLLFEEITPLLNGKDARQAELAQFYNAYCNFKQSNYNMAQFLFKNFYETFQRSEYAQESLYMHAYSLYKDSPNSNLDQTNTLTAISALQDFINTYPESAFREESTQLILELRDKLERKAYDKAKLYYKTSEANIANYRSAVVAINNYQKDFPDSKYNEELAFLRVDAQYNLAKLSFVEKQKERYQDVSKYYLAFLDKYPNSKYIRQAERYYENTVKELGVILEAEKAEKALKEKKPSDAGKLSTPSSTQN</sequence>
<feature type="domain" description="Outer membrane lipoprotein BamD-like" evidence="5">
    <location>
        <begin position="33"/>
        <end position="182"/>
    </location>
</feature>